<evidence type="ECO:0000313" key="4">
    <source>
        <dbReference type="Proteomes" id="UP000332515"/>
    </source>
</evidence>
<dbReference type="EMBL" id="VWNA01000001">
    <property type="protein sequence ID" value="MQT14383.1"/>
    <property type="molecule type" value="Genomic_DNA"/>
</dbReference>
<evidence type="ECO:0000256" key="1">
    <source>
        <dbReference type="SAM" id="MobiDB-lite"/>
    </source>
</evidence>
<keyword evidence="4" id="KW-1185">Reference proteome</keyword>
<dbReference type="InterPro" id="IPR053861">
    <property type="entry name" value="Phage_Mu_Gp45_N"/>
</dbReference>
<gene>
    <name evidence="3" type="ORF">F0357_17355</name>
</gene>
<feature type="region of interest" description="Disordered" evidence="1">
    <location>
        <begin position="43"/>
        <end position="110"/>
    </location>
</feature>
<evidence type="ECO:0000259" key="2">
    <source>
        <dbReference type="Pfam" id="PF06890"/>
    </source>
</evidence>
<feature type="compositionally biased region" description="Basic and acidic residues" evidence="1">
    <location>
        <begin position="98"/>
        <end position="110"/>
    </location>
</feature>
<organism evidence="3 4">
    <name type="scientific">Segnochrobactrum spirostomi</name>
    <dbReference type="NCBI Taxonomy" id="2608987"/>
    <lineage>
        <taxon>Bacteria</taxon>
        <taxon>Pseudomonadati</taxon>
        <taxon>Pseudomonadota</taxon>
        <taxon>Alphaproteobacteria</taxon>
        <taxon>Hyphomicrobiales</taxon>
        <taxon>Segnochrobactraceae</taxon>
        <taxon>Segnochrobactrum</taxon>
    </lineage>
</organism>
<accession>A0A6A7Y5B1</accession>
<evidence type="ECO:0000313" key="3">
    <source>
        <dbReference type="EMBL" id="MQT14383.1"/>
    </source>
</evidence>
<comment type="caution">
    <text evidence="3">The sequence shown here is derived from an EMBL/GenBank/DDBJ whole genome shotgun (WGS) entry which is preliminary data.</text>
</comment>
<name>A0A6A7Y5B1_9HYPH</name>
<dbReference type="AlphaFoldDB" id="A0A6A7Y5B1"/>
<reference evidence="3 4" key="1">
    <citation type="submission" date="2019-09" db="EMBL/GenBank/DDBJ databases">
        <title>Segnochrobactrum spirostomi gen. nov., sp. nov., isolated from the ciliate Spirostomum cf. yagiui and description of a novel family, Segnochrobactraceae fam. nov. within the order Rhizobiales of the class Alphaproteobacteria.</title>
        <authorList>
            <person name="Akter S."/>
            <person name="Shazib S.U.A."/>
            <person name="Shin M.K."/>
        </authorList>
    </citation>
    <scope>NUCLEOTIDE SEQUENCE [LARGE SCALE GENOMIC DNA]</scope>
    <source>
        <strain evidence="3 4">Sp-1</strain>
    </source>
</reference>
<protein>
    <recommendedName>
        <fullName evidence="2">Bacteriophage Mu Gp45 N-terminal domain-containing protein</fullName>
    </recommendedName>
</protein>
<proteinExistence type="predicted"/>
<dbReference type="Pfam" id="PF06890">
    <property type="entry name" value="Phage_Mu_Gp45"/>
    <property type="match status" value="1"/>
</dbReference>
<feature type="region of interest" description="Disordered" evidence="1">
    <location>
        <begin position="1"/>
        <end position="25"/>
    </location>
</feature>
<feature type="compositionally biased region" description="Basic and acidic residues" evidence="1">
    <location>
        <begin position="1"/>
        <end position="15"/>
    </location>
</feature>
<feature type="compositionally biased region" description="Basic residues" evidence="1">
    <location>
        <begin position="43"/>
        <end position="60"/>
    </location>
</feature>
<sequence length="289" mass="31027">MGDARRARPVREPRTHGLGLDDEGRPAVAAQCAGRGCGQLCRHRRRPAHRRRALLLRRRSGRADDAAARQPRRLRPGAGRGSPHEPQGASRRARRDRRAADDMTDRETAHQIRGLVSRGVMTAANDEGETQTADVTMWAGIDRTGIEVIQPFGVASVAPAGGTVVLLAVGGDQGDLVALPVGSPAFRLGKLGVGDSALYSLDGSRVVCHADGSIEVMATRAVTVKVPSVEAEISSERWRVRRTDEKEARIVADSQHLKMRRGAHWIAITDDGIRSSAAITVGADPHPDV</sequence>
<feature type="domain" description="Bacteriophage Mu Gp45 N-terminal" evidence="2">
    <location>
        <begin position="118"/>
        <end position="182"/>
    </location>
</feature>
<dbReference type="Proteomes" id="UP000332515">
    <property type="component" value="Unassembled WGS sequence"/>
</dbReference>